<dbReference type="STRING" id="880072.Desac_0925"/>
<evidence type="ECO:0000313" key="2">
    <source>
        <dbReference type="Proteomes" id="UP000000483"/>
    </source>
</evidence>
<keyword evidence="2" id="KW-1185">Reference proteome</keyword>
<gene>
    <name evidence="1" type="ordered locus">Desac_0925</name>
</gene>
<protein>
    <submittedName>
        <fullName evidence="1">Methyltransferase type 11</fullName>
    </submittedName>
</protein>
<keyword evidence="1" id="KW-0808">Transferase</keyword>
<keyword evidence="1" id="KW-0489">Methyltransferase</keyword>
<dbReference type="EMBL" id="CP002629">
    <property type="protein sequence ID" value="AEB08795.1"/>
    <property type="molecule type" value="Genomic_DNA"/>
</dbReference>
<dbReference type="GO" id="GO:0008168">
    <property type="term" value="F:methyltransferase activity"/>
    <property type="evidence" value="ECO:0007669"/>
    <property type="project" value="UniProtKB-KW"/>
</dbReference>
<dbReference type="HOGENOM" id="CLU_2522105_0_0_7"/>
<proteinExistence type="predicted"/>
<accession>F2NH24</accession>
<organism evidence="1 2">
    <name type="scientific">Desulfobacca acetoxidans (strain ATCC 700848 / DSM 11109 / ASRB2)</name>
    <dbReference type="NCBI Taxonomy" id="880072"/>
    <lineage>
        <taxon>Bacteria</taxon>
        <taxon>Pseudomonadati</taxon>
        <taxon>Thermodesulfobacteriota</taxon>
        <taxon>Desulfobaccia</taxon>
        <taxon>Desulfobaccales</taxon>
        <taxon>Desulfobaccaceae</taxon>
        <taxon>Desulfobacca</taxon>
    </lineage>
</organism>
<reference evidence="2" key="2">
    <citation type="submission" date="2011-03" db="EMBL/GenBank/DDBJ databases">
        <title>The complete genome of Desulfobacca acetoxidans DSM 11109.</title>
        <authorList>
            <consortium name="US DOE Joint Genome Institute (JGI-PGF)"/>
            <person name="Lucas S."/>
            <person name="Copeland A."/>
            <person name="Lapidus A."/>
            <person name="Bruce D."/>
            <person name="Goodwin L."/>
            <person name="Pitluck S."/>
            <person name="Peters L."/>
            <person name="Kyrpides N."/>
            <person name="Mavromatis K."/>
            <person name="Ivanova N."/>
            <person name="Ovchinnikova G."/>
            <person name="Teshima H."/>
            <person name="Detter J.C."/>
            <person name="Han C."/>
            <person name="Land M."/>
            <person name="Hauser L."/>
            <person name="Markowitz V."/>
            <person name="Cheng J.-F."/>
            <person name="Hugenholtz P."/>
            <person name="Woyke T."/>
            <person name="Wu D."/>
            <person name="Spring S."/>
            <person name="Schueler E."/>
            <person name="Brambilla E."/>
            <person name="Klenk H.-P."/>
            <person name="Eisen J.A."/>
        </authorList>
    </citation>
    <scope>NUCLEOTIDE SEQUENCE [LARGE SCALE GENOMIC DNA]</scope>
    <source>
        <strain evidence="2">ATCC 700848 / DSM 11109 / ASRB2</strain>
    </source>
</reference>
<dbReference type="GO" id="GO:0032259">
    <property type="term" value="P:methylation"/>
    <property type="evidence" value="ECO:0007669"/>
    <property type="project" value="UniProtKB-KW"/>
</dbReference>
<dbReference type="Proteomes" id="UP000000483">
    <property type="component" value="Chromosome"/>
</dbReference>
<evidence type="ECO:0000313" key="1">
    <source>
        <dbReference type="EMBL" id="AEB08795.1"/>
    </source>
</evidence>
<dbReference type="AlphaFoldDB" id="F2NH24"/>
<reference evidence="1 2" key="1">
    <citation type="journal article" date="2011" name="Stand. Genomic Sci.">
        <title>Complete genome sequence of the acetate-degrading sulfate reducer Desulfobacca acetoxidans type strain (ASRB2).</title>
        <authorList>
            <person name="Goker M."/>
            <person name="Teshima H."/>
            <person name="Lapidus A."/>
            <person name="Nolan M."/>
            <person name="Lucas S."/>
            <person name="Hammon N."/>
            <person name="Deshpande S."/>
            <person name="Cheng J.F."/>
            <person name="Tapia R."/>
            <person name="Han C."/>
            <person name="Goodwin L."/>
            <person name="Pitluck S."/>
            <person name="Huntemann M."/>
            <person name="Liolios K."/>
            <person name="Ivanova N."/>
            <person name="Pagani I."/>
            <person name="Mavromatis K."/>
            <person name="Ovchinikova G."/>
            <person name="Pati A."/>
            <person name="Chen A."/>
            <person name="Palaniappan K."/>
            <person name="Land M."/>
            <person name="Hauser L."/>
            <person name="Brambilla E.M."/>
            <person name="Rohde M."/>
            <person name="Spring S."/>
            <person name="Detter J.C."/>
            <person name="Woyke T."/>
            <person name="Bristow J."/>
            <person name="Eisen J.A."/>
            <person name="Markowitz V."/>
            <person name="Hugenholtz P."/>
            <person name="Kyrpides N.C."/>
            <person name="Klenk H.P."/>
        </authorList>
    </citation>
    <scope>NUCLEOTIDE SEQUENCE [LARGE SCALE GENOMIC DNA]</scope>
    <source>
        <strain evidence="2">ATCC 700848 / DSM 11109 / ASRB2</strain>
    </source>
</reference>
<name>F2NH24_DESAR</name>
<dbReference type="RefSeq" id="WP_013705908.1">
    <property type="nucleotide sequence ID" value="NC_015388.1"/>
</dbReference>
<dbReference type="KEGG" id="dao:Desac_0925"/>
<sequence length="84" mass="9356">MSETGIPLSFADFKANLDTSVLGRLVAELRLAADNCPQCQGSREYVFASRGRENMVPCVRCEPVYALLATLEPILEFIRDESPY</sequence>